<evidence type="ECO:0000259" key="6">
    <source>
        <dbReference type="PROSITE" id="PS50002"/>
    </source>
</evidence>
<dbReference type="OrthoDB" id="27593at2759"/>
<dbReference type="PROSITE" id="PS50003">
    <property type="entry name" value="PH_DOMAIN"/>
    <property type="match status" value="1"/>
</dbReference>
<evidence type="ECO:0000256" key="5">
    <source>
        <dbReference type="SAM" id="MobiDB-lite"/>
    </source>
</evidence>
<dbReference type="InterPro" id="IPR011993">
    <property type="entry name" value="PH-like_dom_sf"/>
</dbReference>
<organism evidence="9 10">
    <name type="scientific">Varanus komodoensis</name>
    <name type="common">Komodo dragon</name>
    <dbReference type="NCBI Taxonomy" id="61221"/>
    <lineage>
        <taxon>Eukaryota</taxon>
        <taxon>Metazoa</taxon>
        <taxon>Chordata</taxon>
        <taxon>Craniata</taxon>
        <taxon>Vertebrata</taxon>
        <taxon>Euteleostomi</taxon>
        <taxon>Lepidosauria</taxon>
        <taxon>Squamata</taxon>
        <taxon>Bifurcata</taxon>
        <taxon>Unidentata</taxon>
        <taxon>Episquamata</taxon>
        <taxon>Toxicofera</taxon>
        <taxon>Anguimorpha</taxon>
        <taxon>Paleoanguimorpha</taxon>
        <taxon>Varanoidea</taxon>
        <taxon>Varanidae</taxon>
        <taxon>Varanus</taxon>
    </lineage>
</organism>
<dbReference type="Ensembl" id="ENSVKKT00000011428.1">
    <property type="protein sequence ID" value="ENSVKKP00000011162.1"/>
    <property type="gene ID" value="ENSVKKG00000007804.1"/>
</dbReference>
<dbReference type="SMART" id="SM00326">
    <property type="entry name" value="SH3"/>
    <property type="match status" value="1"/>
</dbReference>
<feature type="region of interest" description="Disordered" evidence="5">
    <location>
        <begin position="1009"/>
        <end position="1028"/>
    </location>
</feature>
<dbReference type="SUPFAM" id="SSF50044">
    <property type="entry name" value="SH3-domain"/>
    <property type="match status" value="1"/>
</dbReference>
<evidence type="ECO:0008006" key="11">
    <source>
        <dbReference type="Google" id="ProtNLM"/>
    </source>
</evidence>
<dbReference type="PROSITE" id="PS50010">
    <property type="entry name" value="DH_2"/>
    <property type="match status" value="1"/>
</dbReference>
<dbReference type="Gene3D" id="1.20.900.10">
    <property type="entry name" value="Dbl homology (DH) domain"/>
    <property type="match status" value="1"/>
</dbReference>
<feature type="domain" description="PH" evidence="7">
    <location>
        <begin position="1664"/>
        <end position="1774"/>
    </location>
</feature>
<evidence type="ECO:0000259" key="8">
    <source>
        <dbReference type="PROSITE" id="PS50010"/>
    </source>
</evidence>
<evidence type="ECO:0000256" key="3">
    <source>
        <dbReference type="PROSITE-ProRule" id="PRU00192"/>
    </source>
</evidence>
<feature type="compositionally biased region" description="Basic and acidic residues" evidence="5">
    <location>
        <begin position="368"/>
        <end position="379"/>
    </location>
</feature>
<evidence type="ECO:0000256" key="2">
    <source>
        <dbReference type="ARBA" id="ARBA00022658"/>
    </source>
</evidence>
<feature type="region of interest" description="Disordered" evidence="5">
    <location>
        <begin position="557"/>
        <end position="587"/>
    </location>
</feature>
<gene>
    <name evidence="9" type="primary">ARHGEF5</name>
</gene>
<dbReference type="InterPro" id="IPR001331">
    <property type="entry name" value="GDS_CDC24_CS"/>
</dbReference>
<feature type="region of interest" description="Disordered" evidence="5">
    <location>
        <begin position="76"/>
        <end position="96"/>
    </location>
</feature>
<keyword evidence="2" id="KW-0344">Guanine-nucleotide releasing factor</keyword>
<dbReference type="Pfam" id="PF00621">
    <property type="entry name" value="RhoGEF"/>
    <property type="match status" value="1"/>
</dbReference>
<dbReference type="InterPro" id="IPR000219">
    <property type="entry name" value="DH_dom"/>
</dbReference>
<feature type="domain" description="DH" evidence="8">
    <location>
        <begin position="1448"/>
        <end position="1632"/>
    </location>
</feature>
<feature type="compositionally biased region" description="Polar residues" evidence="5">
    <location>
        <begin position="858"/>
        <end position="877"/>
    </location>
</feature>
<sequence>MESKEIKRGDPFLSTTHIFSEASNTTPARRYHDVTELSTMSKAPEEGMVEEKEGMSCSQDLTLLFIKEEQIQGRLSNPMERETGVEPQRGRSDPENYAGLSEREIAFNIQEVNLENRKVLCLNCHHEELADSDPLNCNQSSFFNTSTLAQVPSPQGEVEALAGFSQALKPCDSYPQTHYIETVRTDTFPVYDCPSMTHGITGCHQTAASPARSDEDHSWELQVQHEIDKGLLKGTEVTKETYEEMASKMERAGLIQFSSSTKDEEEVREIKGQREDVNSSVPYQPTSECSENKIVNLGVTQTKPNGILSLLSSKKAKHHSGTQKEVEEMEQNAFLDTILHLKEKEEDGTSESTTHSQKEKNQLNYAKTHTDCSEAEADQKETSEIMEAEMELLELKDAQKNENEVWIRMETNMKTKHEKLELEYNVQEEQELDMQVAGAGKRKLTSLPVTLCLDTLSNMENNWALLSLNKASSLAEAEGFAFSSKELLSPGHYPQSVCELPKPYGQTAAMVFTTPPEDMHPMNESPRTECPMSLNSYQSEYTDICHPAGCISDIGQESERTAEEDRIHSIEEEDNENSGDEKYVRSDNSEEIAPSCQELVVSPDHHDLHDSQLSDHPVKVAIHSPTSPLGTTIAVGPLHASAGKGTSCDIVLCELADSIQKPPNQNPPTSCQLPCEEASVLDSVGHVQTSRKSKGFHEDTQSSASKILQSISSGEYQSSSAKGNVELSRVSFLTTCNPASLQAQDTTIHYLDKSQQYLSPPVQSFVFPEKEIGTETLCMEREISVSESPCFSILEEDKAECDHNIENLPTPDICSVIVTDVAQLTKPLTPVPFSNQTPASEPASSHFSQLFSLAADSKPSQSLTSPPKAHASTQPAAQTLDPRHLLEQPPSSSQILTLKSTYVTSPPPLAPTLVTELLDQSPFSECDLNQHDQLPVSVLSSDQSVSLEYEANQPMLMPIVFGHSVFPEHTSQSNQLINKSQIREPAAPDLNNSLLTELLVFASNRDNHNPASASISSQPSSPDGNFSAFQSAEIPATSLPIFCTGGNDWIDGSVPIADFISDSTPSVLQYKNLVPNVDNRREEFSVAKLAKSEGAGVPQDQKDWNIQEVWNNLEVSLLGRHSDLISLGNEASEANPMYSLPETMPNVMGMHDEKSSDHISFPSVKSQKMCESTESTNSSQSLPFLAFTNPIHFLQLGPPSPPTTMQESGNAKETEPSVLMWQVAETTEKFEIGLEKSVMEQSPALAQRKDRVTKHPPLEKSSSCPDKNVVGLDTKGLAYNSKKQEMLIKHRAKSKDWHRHGIRKISIPTDNALEVLASLVPSKETTSAHKDKSDHLDLVKYEEKKPAEEVENIKRRHSKLINSSRLLYQEYSDVALNKAIQSQKRADSLSEEVELGSPSSPRLRRKVLSPQDSYLQRLSVSSSTSLWQDIPMVRGSTMLLSMTREEQKLQEAKFELIASEASYLRSLNVAVDHFQHSQELQAVLTNQDKQWLFSRLQDVHDVSANFLFDLEEKLEENMFTFNVCDVTLRHAPEFRRVYLPYVTNQTYQEQTFQRLLNGVPAFQQVLERLESDPVCQRLSLKSFLILPFQRITRLKLLLQNILKKTQPGTDEEVQATQAYDALEKLIKDCNENVQRMKSTEELIHLSQNMEFECKIFPLISQSRRLVKSGELTALEYNMSLKWKLTTRPIYLHLFNDYLLLSRPRENGRFIVFDYAASSDVRGEKCEMKLHGANKNVFRLFLLQNNQGKKVEFLFRTETQSEKLRWISALMPPQTEPDLLGDPDAPQVQCVRSYKARENDELALEKADIIMVLWQTSDGWIEGVKLSDGERGWFPSEQVEFISSKHVRQMNLKEEQRVKNAKQHVFRRK</sequence>
<proteinExistence type="predicted"/>
<dbReference type="InterPro" id="IPR001849">
    <property type="entry name" value="PH_domain"/>
</dbReference>
<dbReference type="PANTHER" id="PTHR12845">
    <property type="entry name" value="GUANINE NUCLEOTIDE EXCHANGE FACTOR"/>
    <property type="match status" value="1"/>
</dbReference>
<feature type="compositionally biased region" description="Basic and acidic residues" evidence="5">
    <location>
        <begin position="557"/>
        <end position="570"/>
    </location>
</feature>
<dbReference type="CDD" id="cd00160">
    <property type="entry name" value="RhoGEF"/>
    <property type="match status" value="1"/>
</dbReference>
<dbReference type="KEGG" id="vko:123016893"/>
<dbReference type="GO" id="GO:0005737">
    <property type="term" value="C:cytoplasm"/>
    <property type="evidence" value="ECO:0007669"/>
    <property type="project" value="TreeGrafter"/>
</dbReference>
<feature type="coiled-coil region" evidence="4">
    <location>
        <begin position="385"/>
        <end position="430"/>
    </location>
</feature>
<dbReference type="SUPFAM" id="SSF48065">
    <property type="entry name" value="DBL homology domain (DH-domain)"/>
    <property type="match status" value="1"/>
</dbReference>
<dbReference type="CDD" id="cd11940">
    <property type="entry name" value="SH3_ARHGEF5_19"/>
    <property type="match status" value="1"/>
</dbReference>
<protein>
    <recommendedName>
        <fullName evidence="11">Rho guanine nucleotide exchange factor 5</fullName>
    </recommendedName>
</protein>
<dbReference type="SMART" id="SM00233">
    <property type="entry name" value="PH"/>
    <property type="match status" value="1"/>
</dbReference>
<dbReference type="GeneID" id="123016893"/>
<feature type="region of interest" description="Disordered" evidence="5">
    <location>
        <begin position="344"/>
        <end position="379"/>
    </location>
</feature>
<dbReference type="PROSITE" id="PS50002">
    <property type="entry name" value="SH3"/>
    <property type="match status" value="1"/>
</dbReference>
<evidence type="ECO:0000313" key="10">
    <source>
        <dbReference type="Proteomes" id="UP000694545"/>
    </source>
</evidence>
<keyword evidence="1 3" id="KW-0728">SH3 domain</keyword>
<feature type="region of interest" description="Disordered" evidence="5">
    <location>
        <begin position="1242"/>
        <end position="1269"/>
    </location>
</feature>
<dbReference type="InterPro" id="IPR035899">
    <property type="entry name" value="DBL_dom_sf"/>
</dbReference>
<dbReference type="GO" id="GO:0035556">
    <property type="term" value="P:intracellular signal transduction"/>
    <property type="evidence" value="ECO:0007669"/>
    <property type="project" value="InterPro"/>
</dbReference>
<dbReference type="Pfam" id="PF07653">
    <property type="entry name" value="SH3_2"/>
    <property type="match status" value="1"/>
</dbReference>
<feature type="domain" description="SH3" evidence="6">
    <location>
        <begin position="1782"/>
        <end position="1843"/>
    </location>
</feature>
<dbReference type="InterPro" id="IPR001452">
    <property type="entry name" value="SH3_domain"/>
</dbReference>
<dbReference type="PROSITE" id="PS00741">
    <property type="entry name" value="DH_1"/>
    <property type="match status" value="1"/>
</dbReference>
<keyword evidence="4" id="KW-0175">Coiled coil</keyword>
<reference evidence="9" key="1">
    <citation type="submission" date="2025-08" db="UniProtKB">
        <authorList>
            <consortium name="Ensembl"/>
        </authorList>
    </citation>
    <scope>IDENTIFICATION</scope>
</reference>
<feature type="region of interest" description="Disordered" evidence="5">
    <location>
        <begin position="857"/>
        <end position="877"/>
    </location>
</feature>
<dbReference type="CTD" id="7984"/>
<feature type="compositionally biased region" description="Low complexity" evidence="5">
    <location>
        <begin position="1010"/>
        <end position="1022"/>
    </location>
</feature>
<dbReference type="InterPro" id="IPR047271">
    <property type="entry name" value="Ephexin-like"/>
</dbReference>
<dbReference type="SMART" id="SM00325">
    <property type="entry name" value="RhoGEF"/>
    <property type="match status" value="1"/>
</dbReference>
<name>A0A8D2JCW5_VARKO</name>
<dbReference type="OMA" id="FTNPMHF"/>
<accession>A0A8D2JCW5</accession>
<feature type="compositionally biased region" description="Basic and acidic residues" evidence="5">
    <location>
        <begin position="79"/>
        <end position="94"/>
    </location>
</feature>
<dbReference type="GO" id="GO:0005085">
    <property type="term" value="F:guanyl-nucleotide exchange factor activity"/>
    <property type="evidence" value="ECO:0007669"/>
    <property type="project" value="UniProtKB-KW"/>
</dbReference>
<dbReference type="Gene3D" id="2.30.30.40">
    <property type="entry name" value="SH3 Domains"/>
    <property type="match status" value="1"/>
</dbReference>
<keyword evidence="10" id="KW-1185">Reference proteome</keyword>
<dbReference type="Gene3D" id="2.30.29.30">
    <property type="entry name" value="Pleckstrin-homology domain (PH domain)/Phosphotyrosine-binding domain (PTB)"/>
    <property type="match status" value="1"/>
</dbReference>
<reference evidence="9" key="2">
    <citation type="submission" date="2025-09" db="UniProtKB">
        <authorList>
            <consortium name="Ensembl"/>
        </authorList>
    </citation>
    <scope>IDENTIFICATION</scope>
</reference>
<evidence type="ECO:0000256" key="1">
    <source>
        <dbReference type="ARBA" id="ARBA00022443"/>
    </source>
</evidence>
<dbReference type="FunFam" id="1.20.900.10:FF:000007">
    <property type="entry name" value="rho guanine nucleotide exchange factor 19"/>
    <property type="match status" value="1"/>
</dbReference>
<dbReference type="RefSeq" id="XP_044273539.1">
    <property type="nucleotide sequence ID" value="XM_044417604.1"/>
</dbReference>
<dbReference type="SUPFAM" id="SSF50729">
    <property type="entry name" value="PH domain-like"/>
    <property type="match status" value="1"/>
</dbReference>
<dbReference type="PANTHER" id="PTHR12845:SF2">
    <property type="entry name" value="DH DOMAIN-CONTAINING PROTEIN-RELATED"/>
    <property type="match status" value="1"/>
</dbReference>
<dbReference type="GO" id="GO:0005634">
    <property type="term" value="C:nucleus"/>
    <property type="evidence" value="ECO:0007669"/>
    <property type="project" value="TreeGrafter"/>
</dbReference>
<evidence type="ECO:0000259" key="7">
    <source>
        <dbReference type="PROSITE" id="PS50003"/>
    </source>
</evidence>
<evidence type="ECO:0000313" key="9">
    <source>
        <dbReference type="Ensembl" id="ENSVKKP00000011162.1"/>
    </source>
</evidence>
<dbReference type="InterPro" id="IPR047270">
    <property type="entry name" value="PH_ephexin"/>
</dbReference>
<dbReference type="InterPro" id="IPR036028">
    <property type="entry name" value="SH3-like_dom_sf"/>
</dbReference>
<dbReference type="CDD" id="cd01221">
    <property type="entry name" value="PH_ephexin"/>
    <property type="match status" value="1"/>
</dbReference>
<dbReference type="Proteomes" id="UP000694545">
    <property type="component" value="Unplaced"/>
</dbReference>
<evidence type="ECO:0000256" key="4">
    <source>
        <dbReference type="SAM" id="Coils"/>
    </source>
</evidence>